<comment type="subcellular location">
    <subcellularLocation>
        <location evidence="1">Membrane</location>
        <topology evidence="1">Single-pass membrane protein</topology>
    </subcellularLocation>
</comment>
<name>A0A9J5WR16_SOLCO</name>
<evidence type="ECO:0000256" key="6">
    <source>
        <dbReference type="SAM" id="Phobius"/>
    </source>
</evidence>
<evidence type="ECO:0000256" key="5">
    <source>
        <dbReference type="SAM" id="MobiDB-lite"/>
    </source>
</evidence>
<organism evidence="8 9">
    <name type="scientific">Solanum commersonii</name>
    <name type="common">Commerson's wild potato</name>
    <name type="synonym">Commerson's nightshade</name>
    <dbReference type="NCBI Taxonomy" id="4109"/>
    <lineage>
        <taxon>Eukaryota</taxon>
        <taxon>Viridiplantae</taxon>
        <taxon>Streptophyta</taxon>
        <taxon>Embryophyta</taxon>
        <taxon>Tracheophyta</taxon>
        <taxon>Spermatophyta</taxon>
        <taxon>Magnoliopsida</taxon>
        <taxon>eudicotyledons</taxon>
        <taxon>Gunneridae</taxon>
        <taxon>Pentapetalae</taxon>
        <taxon>asterids</taxon>
        <taxon>lamiids</taxon>
        <taxon>Solanales</taxon>
        <taxon>Solanaceae</taxon>
        <taxon>Solanoideae</taxon>
        <taxon>Solaneae</taxon>
        <taxon>Solanum</taxon>
    </lineage>
</organism>
<keyword evidence="9" id="KW-1185">Reference proteome</keyword>
<gene>
    <name evidence="8" type="ORF">H5410_058208</name>
</gene>
<evidence type="ECO:0000256" key="2">
    <source>
        <dbReference type="ARBA" id="ARBA00022692"/>
    </source>
</evidence>
<reference evidence="8 9" key="1">
    <citation type="submission" date="2020-09" db="EMBL/GenBank/DDBJ databases">
        <title>De no assembly of potato wild relative species, Solanum commersonii.</title>
        <authorList>
            <person name="Cho K."/>
        </authorList>
    </citation>
    <scope>NUCLEOTIDE SEQUENCE [LARGE SCALE GENOMIC DNA]</scope>
    <source>
        <strain evidence="8">LZ3.2</strain>
        <tissue evidence="8">Leaf</tissue>
    </source>
</reference>
<protein>
    <recommendedName>
        <fullName evidence="7">Late embryogenesis abundant protein LEA-2 subgroup domain-containing protein</fullName>
    </recommendedName>
</protein>
<comment type="caution">
    <text evidence="8">The sequence shown here is derived from an EMBL/GenBank/DDBJ whole genome shotgun (WGS) entry which is preliminary data.</text>
</comment>
<feature type="domain" description="Late embryogenesis abundant protein LEA-2 subgroup" evidence="7">
    <location>
        <begin position="128"/>
        <end position="222"/>
    </location>
</feature>
<evidence type="ECO:0000313" key="9">
    <source>
        <dbReference type="Proteomes" id="UP000824120"/>
    </source>
</evidence>
<dbReference type="PANTHER" id="PTHR31234:SF55">
    <property type="entry name" value="LATE EMBRYOGENESIS ABUNDANT (LEA) HYDROXYPROLINE-RICH GLYCOPROTEIN FAMILY"/>
    <property type="match status" value="1"/>
</dbReference>
<dbReference type="AlphaFoldDB" id="A0A9J5WR16"/>
<dbReference type="Proteomes" id="UP000824120">
    <property type="component" value="Chromosome 11"/>
</dbReference>
<evidence type="ECO:0000259" key="7">
    <source>
        <dbReference type="Pfam" id="PF03168"/>
    </source>
</evidence>
<dbReference type="Pfam" id="PF03168">
    <property type="entry name" value="LEA_2"/>
    <property type="match status" value="1"/>
</dbReference>
<dbReference type="InterPro" id="IPR044839">
    <property type="entry name" value="NDR1-like"/>
</dbReference>
<dbReference type="GO" id="GO:0005886">
    <property type="term" value="C:plasma membrane"/>
    <property type="evidence" value="ECO:0007669"/>
    <property type="project" value="TreeGrafter"/>
</dbReference>
<dbReference type="GO" id="GO:0098542">
    <property type="term" value="P:defense response to other organism"/>
    <property type="evidence" value="ECO:0007669"/>
    <property type="project" value="InterPro"/>
</dbReference>
<feature type="region of interest" description="Disordered" evidence="5">
    <location>
        <begin position="1"/>
        <end position="29"/>
    </location>
</feature>
<dbReference type="OrthoDB" id="1305423at2759"/>
<feature type="transmembrane region" description="Helical" evidence="6">
    <location>
        <begin position="74"/>
        <end position="96"/>
    </location>
</feature>
<evidence type="ECO:0000256" key="1">
    <source>
        <dbReference type="ARBA" id="ARBA00004167"/>
    </source>
</evidence>
<accession>A0A9J5WR16</accession>
<evidence type="ECO:0000313" key="8">
    <source>
        <dbReference type="EMBL" id="KAG5578074.1"/>
    </source>
</evidence>
<sequence>MNDPNRPVTGYPAAGAPPPNPNGYGGAAHQQPPIGTAYPYAAPPPASAVYYQNNPYYQPNNPYDAQRNTFLRRVIGMAIAAMVIAGTFVFILWLIFRPRIPEFRVDSLSVSNLNLTNSLISGKWDLRFTVRNPNKKMTLYYDDVAAAVFYDDVSLSDTTVPPFFQEKRAETARQASFATAGAYVNNRAFDQMNKEKSRKGAIGFNVRMVARVRFRAGAWRARRRFVRVYCKDLSVEVGSNNSSGTLLGGARQYAWEQLVFASLSCRVSTKTTSEASAAVAVSSGIIF</sequence>
<evidence type="ECO:0000256" key="3">
    <source>
        <dbReference type="ARBA" id="ARBA00022989"/>
    </source>
</evidence>
<proteinExistence type="predicted"/>
<dbReference type="InterPro" id="IPR004864">
    <property type="entry name" value="LEA_2"/>
</dbReference>
<dbReference type="PANTHER" id="PTHR31234">
    <property type="entry name" value="LATE EMBRYOGENESIS ABUNDANT (LEA) HYDROXYPROLINE-RICH GLYCOPROTEIN FAMILY"/>
    <property type="match status" value="1"/>
</dbReference>
<keyword evidence="2 6" id="KW-0812">Transmembrane</keyword>
<evidence type="ECO:0000256" key="4">
    <source>
        <dbReference type="ARBA" id="ARBA00023136"/>
    </source>
</evidence>
<dbReference type="EMBL" id="JACXVP010000011">
    <property type="protein sequence ID" value="KAG5578074.1"/>
    <property type="molecule type" value="Genomic_DNA"/>
</dbReference>
<keyword evidence="3 6" id="KW-1133">Transmembrane helix</keyword>
<keyword evidence="4 6" id="KW-0472">Membrane</keyword>